<comment type="caution">
    <text evidence="2">The sequence shown here is derived from an EMBL/GenBank/DDBJ whole genome shotgun (WGS) entry which is preliminary data.</text>
</comment>
<protein>
    <submittedName>
        <fullName evidence="2">Uncharacterized protein</fullName>
    </submittedName>
</protein>
<accession>A0A074MV30</accession>
<dbReference type="KEGG" id="elq:Ga0102493_112620"/>
<dbReference type="RefSeq" id="WP_034901331.1">
    <property type="nucleotide sequence ID" value="NZ_CP017057.1"/>
</dbReference>
<proteinExistence type="predicted"/>
<organism evidence="2 3">
    <name type="scientific">Erythrobacter litoralis</name>
    <dbReference type="NCBI Taxonomy" id="39960"/>
    <lineage>
        <taxon>Bacteria</taxon>
        <taxon>Pseudomonadati</taxon>
        <taxon>Pseudomonadota</taxon>
        <taxon>Alphaproteobacteria</taxon>
        <taxon>Sphingomonadales</taxon>
        <taxon>Erythrobacteraceae</taxon>
        <taxon>Erythrobacter/Porphyrobacter group</taxon>
        <taxon>Erythrobacter</taxon>
    </lineage>
</organism>
<keyword evidence="1" id="KW-0732">Signal</keyword>
<dbReference type="OrthoDB" id="7404431at2"/>
<dbReference type="Proteomes" id="UP000027866">
    <property type="component" value="Unassembled WGS sequence"/>
</dbReference>
<sequence>MRNRPFPLALIAACSLLFAPAGLLAEEGREAERVSRASALAPGHGVVILSVRSELYLLDELNVWFVREGGSIANQEDLVRFTRSQSALVFGNHTTKYKVRAYALPAGRWRLAGHGVRCEKVPAPDERCLVDVKVLGIGQTVRFPSRGYDEDAPVFEVRAGALTNAGDWGLTARNTIEWSQIPADEARRWERRLDALPDGPPVEVPEGYRLRYGLSPRSYQDDKNRRY</sequence>
<name>A0A074MV30_9SPHN</name>
<dbReference type="EMBL" id="JMIX01000003">
    <property type="protein sequence ID" value="KEO98886.1"/>
    <property type="molecule type" value="Genomic_DNA"/>
</dbReference>
<evidence type="ECO:0000256" key="1">
    <source>
        <dbReference type="SAM" id="SignalP"/>
    </source>
</evidence>
<feature type="chain" id="PRO_5001697458" evidence="1">
    <location>
        <begin position="26"/>
        <end position="227"/>
    </location>
</feature>
<dbReference type="AlphaFoldDB" id="A0A074MV30"/>
<evidence type="ECO:0000313" key="3">
    <source>
        <dbReference type="Proteomes" id="UP000027866"/>
    </source>
</evidence>
<keyword evidence="3" id="KW-1185">Reference proteome</keyword>
<evidence type="ECO:0000313" key="2">
    <source>
        <dbReference type="EMBL" id="KEO98886.1"/>
    </source>
</evidence>
<feature type="signal peptide" evidence="1">
    <location>
        <begin position="1"/>
        <end position="25"/>
    </location>
</feature>
<dbReference type="PATRIC" id="fig|39960.10.peg.1717"/>
<gene>
    <name evidence="2" type="ORF">EH32_07210</name>
</gene>
<reference evidence="2 3" key="1">
    <citation type="submission" date="2014-04" db="EMBL/GenBank/DDBJ databases">
        <title>A comprehensive comparison of genomes of Erythrobacter spp. Strains.</title>
        <authorList>
            <person name="Zheng Q."/>
        </authorList>
    </citation>
    <scope>NUCLEOTIDE SEQUENCE [LARGE SCALE GENOMIC DNA]</scope>
    <source>
        <strain evidence="2 3">DSM 8509</strain>
    </source>
</reference>